<dbReference type="SMART" id="SM00646">
    <property type="entry name" value="Ami_3"/>
    <property type="match status" value="1"/>
</dbReference>
<dbReference type="SUPFAM" id="SSF53187">
    <property type="entry name" value="Zn-dependent exopeptidases"/>
    <property type="match status" value="1"/>
</dbReference>
<sequence length="298" mass="33265">MAIKYRTRAELKDSSLPFSEKFTILHKVIANTLNIVRPVRNIGLTVLLLAITLLNSSSTLPPTRESKVDVVVIDAGHGGHDNGTHGKLLKEKDLALKIALKVGEYIEKNVPGVKVIYTRKDDRYLALDERAAIANKNKADLFICIHANANPNVKAFGTETFVMGLHKDEGNLEIAKRENSVILMDENYEERYEGFNNSPESYILFTLTQSAYQENSLKFASKIESQFKIKAGRTSRGVKQAGFVVLWQTTMPSVLIETGFLTNSTEEKFLSGDEGQELIASGIYRAFKEYKSDVESIN</sequence>
<evidence type="ECO:0000256" key="1">
    <source>
        <dbReference type="ARBA" id="ARBA00001561"/>
    </source>
</evidence>
<organism evidence="5 6">
    <name type="scientific">Chryseolinea lacunae</name>
    <dbReference type="NCBI Taxonomy" id="2801331"/>
    <lineage>
        <taxon>Bacteria</taxon>
        <taxon>Pseudomonadati</taxon>
        <taxon>Bacteroidota</taxon>
        <taxon>Cytophagia</taxon>
        <taxon>Cytophagales</taxon>
        <taxon>Fulvivirgaceae</taxon>
        <taxon>Chryseolinea</taxon>
    </lineage>
</organism>
<evidence type="ECO:0000256" key="3">
    <source>
        <dbReference type="ARBA" id="ARBA00022801"/>
    </source>
</evidence>
<evidence type="ECO:0000313" key="5">
    <source>
        <dbReference type="EMBL" id="MBL0743243.1"/>
    </source>
</evidence>
<dbReference type="PANTHER" id="PTHR30404:SF0">
    <property type="entry name" value="N-ACETYLMURAMOYL-L-ALANINE AMIDASE AMIC"/>
    <property type="match status" value="1"/>
</dbReference>
<keyword evidence="3" id="KW-0378">Hydrolase</keyword>
<dbReference type="Pfam" id="PF01520">
    <property type="entry name" value="Amidase_3"/>
    <property type="match status" value="1"/>
</dbReference>
<dbReference type="Proteomes" id="UP000613030">
    <property type="component" value="Unassembled WGS sequence"/>
</dbReference>
<evidence type="ECO:0000313" key="6">
    <source>
        <dbReference type="Proteomes" id="UP000613030"/>
    </source>
</evidence>
<evidence type="ECO:0000259" key="4">
    <source>
        <dbReference type="SMART" id="SM00646"/>
    </source>
</evidence>
<reference evidence="5 6" key="1">
    <citation type="submission" date="2021-01" db="EMBL/GenBank/DDBJ databases">
        <title>Chryseolinea sp. Jin1 Genome sequencing and assembly.</title>
        <authorList>
            <person name="Kim I."/>
        </authorList>
    </citation>
    <scope>NUCLEOTIDE SEQUENCE [LARGE SCALE GENOMIC DNA]</scope>
    <source>
        <strain evidence="5 6">Jin1</strain>
    </source>
</reference>
<proteinExistence type="predicted"/>
<comment type="caution">
    <text evidence="5">The sequence shown here is derived from an EMBL/GenBank/DDBJ whole genome shotgun (WGS) entry which is preliminary data.</text>
</comment>
<comment type="catalytic activity">
    <reaction evidence="1">
        <text>Hydrolyzes the link between N-acetylmuramoyl residues and L-amino acid residues in certain cell-wall glycopeptides.</text>
        <dbReference type="EC" id="3.5.1.28"/>
    </reaction>
</comment>
<dbReference type="Gene3D" id="3.40.630.40">
    <property type="entry name" value="Zn-dependent exopeptidases"/>
    <property type="match status" value="1"/>
</dbReference>
<evidence type="ECO:0000256" key="2">
    <source>
        <dbReference type="ARBA" id="ARBA00011901"/>
    </source>
</evidence>
<protein>
    <recommendedName>
        <fullName evidence="2">N-acetylmuramoyl-L-alanine amidase</fullName>
        <ecNumber evidence="2">3.5.1.28</ecNumber>
    </recommendedName>
</protein>
<gene>
    <name evidence="5" type="ORF">JI741_18570</name>
</gene>
<dbReference type="EMBL" id="JAERRB010000006">
    <property type="protein sequence ID" value="MBL0743243.1"/>
    <property type="molecule type" value="Genomic_DNA"/>
</dbReference>
<dbReference type="InterPro" id="IPR050695">
    <property type="entry name" value="N-acetylmuramoyl_amidase_3"/>
</dbReference>
<dbReference type="CDD" id="cd02696">
    <property type="entry name" value="MurNAc-LAA"/>
    <property type="match status" value="1"/>
</dbReference>
<accession>A0ABS1KVA7</accession>
<keyword evidence="6" id="KW-1185">Reference proteome</keyword>
<dbReference type="EC" id="3.5.1.28" evidence="2"/>
<dbReference type="InterPro" id="IPR002508">
    <property type="entry name" value="MurNAc-LAA_cat"/>
</dbReference>
<dbReference type="PANTHER" id="PTHR30404">
    <property type="entry name" value="N-ACETYLMURAMOYL-L-ALANINE AMIDASE"/>
    <property type="match status" value="1"/>
</dbReference>
<feature type="domain" description="MurNAc-LAA" evidence="4">
    <location>
        <begin position="131"/>
        <end position="288"/>
    </location>
</feature>
<name>A0ABS1KVA7_9BACT</name>